<proteinExistence type="predicted"/>
<comment type="caution">
    <text evidence="1">The sequence shown here is derived from an EMBL/GenBank/DDBJ whole genome shotgun (WGS) entry which is preliminary data.</text>
</comment>
<dbReference type="eggNOG" id="ENOG50325X0">
    <property type="taxonomic scope" value="Bacteria"/>
</dbReference>
<name>J0X053_9BIFI</name>
<reference evidence="1 2" key="1">
    <citation type="submission" date="2012-01" db="EMBL/GenBank/DDBJ databases">
        <title>The Genome Sequence of Scardovia wiggsiae F0424.</title>
        <authorList>
            <consortium name="The Broad Institute Genome Sequencing Platform"/>
            <person name="Earl A."/>
            <person name="Ward D."/>
            <person name="Feldgarden M."/>
            <person name="Gevers D."/>
            <person name="Izard J."/>
            <person name="Ganesan A."/>
            <person name="Baranova O.V."/>
            <person name="Blanton J.M."/>
            <person name="Tanner A.C."/>
            <person name="Mathney J."/>
            <person name="Dewhirst F.E."/>
            <person name="Young S.K."/>
            <person name="Zeng Q."/>
            <person name="Gargeya S."/>
            <person name="Fitzgerald M."/>
            <person name="Haas B."/>
            <person name="Abouelleil A."/>
            <person name="Alvarado L."/>
            <person name="Arachchi H.M."/>
            <person name="Berlin A."/>
            <person name="Chapman S.B."/>
            <person name="Gearin G."/>
            <person name="Goldberg J."/>
            <person name="Griggs A."/>
            <person name="Gujja S."/>
            <person name="Hansen M."/>
            <person name="Heiman D."/>
            <person name="Howarth C."/>
            <person name="Larimer J."/>
            <person name="Lui A."/>
            <person name="MacDonald P.J.P."/>
            <person name="McCowen C."/>
            <person name="Montmayeur A."/>
            <person name="Murphy C."/>
            <person name="Neiman D."/>
            <person name="Pearson M."/>
            <person name="Priest M."/>
            <person name="Roberts A."/>
            <person name="Saif S."/>
            <person name="Shea T."/>
            <person name="Sisk P."/>
            <person name="Stolte C."/>
            <person name="Sykes S."/>
            <person name="Wortman J."/>
            <person name="Nusbaum C."/>
            <person name="Birren B."/>
        </authorList>
    </citation>
    <scope>NUCLEOTIDE SEQUENCE [LARGE SCALE GENOMIC DNA]</scope>
    <source>
        <strain evidence="1 2">F0424</strain>
    </source>
</reference>
<keyword evidence="2" id="KW-1185">Reference proteome</keyword>
<dbReference type="STRING" id="857290.HMPREF9156_00927"/>
<protein>
    <submittedName>
        <fullName evidence="1">Uncharacterized protein</fullName>
    </submittedName>
</protein>
<evidence type="ECO:0000313" key="1">
    <source>
        <dbReference type="EMBL" id="EJD64751.1"/>
    </source>
</evidence>
<gene>
    <name evidence="1" type="ORF">HMPREF9156_00927</name>
</gene>
<dbReference type="EMBL" id="AGZS01000005">
    <property type="protein sequence ID" value="EJD64751.1"/>
    <property type="molecule type" value="Genomic_DNA"/>
</dbReference>
<dbReference type="AlphaFoldDB" id="J0X053"/>
<organism evidence="1 2">
    <name type="scientific">Scardovia wiggsiae F0424</name>
    <dbReference type="NCBI Taxonomy" id="857290"/>
    <lineage>
        <taxon>Bacteria</taxon>
        <taxon>Bacillati</taxon>
        <taxon>Actinomycetota</taxon>
        <taxon>Actinomycetes</taxon>
        <taxon>Bifidobacteriales</taxon>
        <taxon>Bifidobacteriaceae</taxon>
        <taxon>Scardovia</taxon>
    </lineage>
</organism>
<dbReference type="HOGENOM" id="CLU_2452891_0_0_11"/>
<sequence length="89" mass="9504">MEGTIKSSAAAAAVARDKLGDGEDTFTGLKTKKLSDSGEVEGNRIHDGKIAEKMKGFMKAWHELVDTDKKNITAAADALEQADRNAAVR</sequence>
<dbReference type="RefSeq" id="WP_007147991.1">
    <property type="nucleotide sequence ID" value="NZ_AKCI01000001.1"/>
</dbReference>
<evidence type="ECO:0000313" key="2">
    <source>
        <dbReference type="Proteomes" id="UP000006415"/>
    </source>
</evidence>
<dbReference type="Proteomes" id="UP000006415">
    <property type="component" value="Unassembled WGS sequence"/>
</dbReference>
<accession>J0X053</accession>